<dbReference type="InterPro" id="IPR014710">
    <property type="entry name" value="RmlC-like_jellyroll"/>
</dbReference>
<keyword evidence="3" id="KW-1185">Reference proteome</keyword>
<sequence length="103" mass="11465">MSEYPIVATEDGITRQVIADHPDLMIVAFRFDRAGLGGDVHHHPHVKVSYVQSGRFRYRLGDSECEMGPGDSLVIPSRLQHGCVCVEPGAIIDSFTPRRDDFL</sequence>
<gene>
    <name evidence="2" type="ORF">MAA8898_01863</name>
</gene>
<reference evidence="2 3" key="1">
    <citation type="submission" date="2017-05" db="EMBL/GenBank/DDBJ databases">
        <authorList>
            <person name="Song R."/>
            <person name="Chenine A.L."/>
            <person name="Ruprecht R.M."/>
        </authorList>
    </citation>
    <scope>NUCLEOTIDE SEQUENCE [LARGE SCALE GENOMIC DNA]</scope>
    <source>
        <strain evidence="2 3">CECT 8898</strain>
    </source>
</reference>
<dbReference type="InterPro" id="IPR013096">
    <property type="entry name" value="Cupin_2"/>
</dbReference>
<proteinExistence type="predicted"/>
<dbReference type="Pfam" id="PF07883">
    <property type="entry name" value="Cupin_2"/>
    <property type="match status" value="1"/>
</dbReference>
<accession>A0A238K847</accession>
<dbReference type="Gene3D" id="2.60.120.10">
    <property type="entry name" value="Jelly Rolls"/>
    <property type="match status" value="1"/>
</dbReference>
<evidence type="ECO:0000259" key="1">
    <source>
        <dbReference type="Pfam" id="PF07883"/>
    </source>
</evidence>
<dbReference type="PANTHER" id="PTHR40112:SF1">
    <property type="entry name" value="H2HPP ISOMERASE"/>
    <property type="match status" value="1"/>
</dbReference>
<dbReference type="InterPro" id="IPR011051">
    <property type="entry name" value="RmlC_Cupin_sf"/>
</dbReference>
<organism evidence="2 3">
    <name type="scientific">Maliponia aquimaris</name>
    <dbReference type="NCBI Taxonomy" id="1673631"/>
    <lineage>
        <taxon>Bacteria</taxon>
        <taxon>Pseudomonadati</taxon>
        <taxon>Pseudomonadota</taxon>
        <taxon>Alphaproteobacteria</taxon>
        <taxon>Rhodobacterales</taxon>
        <taxon>Paracoccaceae</taxon>
        <taxon>Maliponia</taxon>
    </lineage>
</organism>
<dbReference type="EMBL" id="FXYF01000004">
    <property type="protein sequence ID" value="SMX39068.1"/>
    <property type="molecule type" value="Genomic_DNA"/>
</dbReference>
<dbReference type="OrthoDB" id="9811153at2"/>
<dbReference type="CDD" id="cd02238">
    <property type="entry name" value="cupin_KdgF"/>
    <property type="match status" value="1"/>
</dbReference>
<name>A0A238K847_9RHOB</name>
<dbReference type="RefSeq" id="WP_094020687.1">
    <property type="nucleotide sequence ID" value="NZ_FXYF01000004.1"/>
</dbReference>
<feature type="domain" description="Cupin type-2" evidence="1">
    <location>
        <begin position="37"/>
        <end position="87"/>
    </location>
</feature>
<dbReference type="AlphaFoldDB" id="A0A238K847"/>
<protein>
    <submittedName>
        <fullName evidence="2">Cupin domain protein</fullName>
    </submittedName>
</protein>
<dbReference type="Proteomes" id="UP000207598">
    <property type="component" value="Unassembled WGS sequence"/>
</dbReference>
<dbReference type="InterPro" id="IPR052535">
    <property type="entry name" value="Bacilysin_H2HPP_isomerase"/>
</dbReference>
<evidence type="ECO:0000313" key="3">
    <source>
        <dbReference type="Proteomes" id="UP000207598"/>
    </source>
</evidence>
<evidence type="ECO:0000313" key="2">
    <source>
        <dbReference type="EMBL" id="SMX39068.1"/>
    </source>
</evidence>
<dbReference type="SUPFAM" id="SSF51182">
    <property type="entry name" value="RmlC-like cupins"/>
    <property type="match status" value="1"/>
</dbReference>
<dbReference type="PANTHER" id="PTHR40112">
    <property type="entry name" value="H2HPP ISOMERASE"/>
    <property type="match status" value="1"/>
</dbReference>